<organism evidence="2 3">
    <name type="scientific">Gelidibacter salicanalis</name>
    <dbReference type="NCBI Taxonomy" id="291193"/>
    <lineage>
        <taxon>Bacteria</taxon>
        <taxon>Pseudomonadati</taxon>
        <taxon>Bacteroidota</taxon>
        <taxon>Flavobacteriia</taxon>
        <taxon>Flavobacteriales</taxon>
        <taxon>Flavobacteriaceae</taxon>
        <taxon>Gelidibacter</taxon>
    </lineage>
</organism>
<sequence length="130" mass="14384">MKTILTFLLSSLFIVLSANTCDNQDAMTCEEMRDNLNEMKTTIQNLADTSVCNAAFECRSIALGSKPCGGPWGYLVYSTSIDTLKLSNLVATYNQQEKLMNTECGLISDCSFVSPPQQLECKNNRCIAIY</sequence>
<name>A0A5C7AIW9_9FLAO</name>
<accession>A0A5C7AIW9</accession>
<dbReference type="Proteomes" id="UP000321734">
    <property type="component" value="Unassembled WGS sequence"/>
</dbReference>
<reference evidence="2 3" key="1">
    <citation type="submission" date="2019-08" db="EMBL/GenBank/DDBJ databases">
        <title>Genome sequence of Gelidibacter salicanalis IC162T.</title>
        <authorList>
            <person name="Bowman J.P."/>
        </authorList>
    </citation>
    <scope>NUCLEOTIDE SEQUENCE [LARGE SCALE GENOMIC DNA]</scope>
    <source>
        <strain evidence="2 3">IC162</strain>
    </source>
</reference>
<dbReference type="OrthoDB" id="5526158at2"/>
<comment type="caution">
    <text evidence="2">The sequence shown here is derived from an EMBL/GenBank/DDBJ whole genome shotgun (WGS) entry which is preliminary data.</text>
</comment>
<dbReference type="RefSeq" id="WP_146892569.1">
    <property type="nucleotide sequence ID" value="NZ_VORX01000003.1"/>
</dbReference>
<keyword evidence="1" id="KW-0732">Signal</keyword>
<gene>
    <name evidence="2" type="ORF">ES711_08470</name>
</gene>
<feature type="chain" id="PRO_5022904087" evidence="1">
    <location>
        <begin position="21"/>
        <end position="130"/>
    </location>
</feature>
<protein>
    <submittedName>
        <fullName evidence="2">Uncharacterized protein</fullName>
    </submittedName>
</protein>
<evidence type="ECO:0000256" key="1">
    <source>
        <dbReference type="SAM" id="SignalP"/>
    </source>
</evidence>
<proteinExistence type="predicted"/>
<dbReference type="EMBL" id="VORX01000003">
    <property type="protein sequence ID" value="TXE08528.1"/>
    <property type="molecule type" value="Genomic_DNA"/>
</dbReference>
<feature type="signal peptide" evidence="1">
    <location>
        <begin position="1"/>
        <end position="20"/>
    </location>
</feature>
<evidence type="ECO:0000313" key="2">
    <source>
        <dbReference type="EMBL" id="TXE08528.1"/>
    </source>
</evidence>
<dbReference type="AlphaFoldDB" id="A0A5C7AIW9"/>
<keyword evidence="3" id="KW-1185">Reference proteome</keyword>
<evidence type="ECO:0000313" key="3">
    <source>
        <dbReference type="Proteomes" id="UP000321734"/>
    </source>
</evidence>